<evidence type="ECO:0000313" key="1">
    <source>
        <dbReference type="EMBL" id="MFC4262471.1"/>
    </source>
</evidence>
<accession>A0ABV8QQK0</accession>
<keyword evidence="2" id="KW-1185">Reference proteome</keyword>
<evidence type="ECO:0000313" key="2">
    <source>
        <dbReference type="Proteomes" id="UP001595907"/>
    </source>
</evidence>
<dbReference type="Proteomes" id="UP001595907">
    <property type="component" value="Unassembled WGS sequence"/>
</dbReference>
<protein>
    <recommendedName>
        <fullName evidence="3">Phage tail protein</fullName>
    </recommendedName>
</protein>
<evidence type="ECO:0008006" key="3">
    <source>
        <dbReference type="Google" id="ProtNLM"/>
    </source>
</evidence>
<dbReference type="EMBL" id="JBHSCZ010000001">
    <property type="protein sequence ID" value="MFC4262471.1"/>
    <property type="molecule type" value="Genomic_DNA"/>
</dbReference>
<dbReference type="RefSeq" id="WP_379707910.1">
    <property type="nucleotide sequence ID" value="NZ_JBHSCZ010000001.1"/>
</dbReference>
<comment type="caution">
    <text evidence="1">The sequence shown here is derived from an EMBL/GenBank/DDBJ whole genome shotgun (WGS) entry which is preliminary data.</text>
</comment>
<name>A0ABV8QQK0_9BACT</name>
<organism evidence="1 2">
    <name type="scientific">Ferruginibacter yonginensis</name>
    <dbReference type="NCBI Taxonomy" id="1310416"/>
    <lineage>
        <taxon>Bacteria</taxon>
        <taxon>Pseudomonadati</taxon>
        <taxon>Bacteroidota</taxon>
        <taxon>Chitinophagia</taxon>
        <taxon>Chitinophagales</taxon>
        <taxon>Chitinophagaceae</taxon>
        <taxon>Ferruginibacter</taxon>
    </lineage>
</organism>
<gene>
    <name evidence="1" type="ORF">ACFOWM_06265</name>
</gene>
<proteinExistence type="predicted"/>
<reference evidence="2" key="1">
    <citation type="journal article" date="2019" name="Int. J. Syst. Evol. Microbiol.">
        <title>The Global Catalogue of Microorganisms (GCM) 10K type strain sequencing project: providing services to taxonomists for standard genome sequencing and annotation.</title>
        <authorList>
            <consortium name="The Broad Institute Genomics Platform"/>
            <consortium name="The Broad Institute Genome Sequencing Center for Infectious Disease"/>
            <person name="Wu L."/>
            <person name="Ma J."/>
        </authorList>
    </citation>
    <scope>NUCLEOTIDE SEQUENCE [LARGE SCALE GENOMIC DNA]</scope>
    <source>
        <strain evidence="2">CECT 8289</strain>
    </source>
</reference>
<sequence length="144" mass="16192">MGVEIKPLINGYAYGWGDISININGITYTDATAIKYEEEQEKVNVYGAGRRPVRRGKGRVKPMASVTLSVETVMAITRTAPNKMLTNIAPFPIVVMYQPESGPIVKDVICNCEFKKNSRDWKEGDMTKEVVLDLLISHIEWDKQ</sequence>